<sequence>MILMVVWMITVTARRASSPIHFSGTFDLPRIRAPFLLLMSACTQRLSGSRKGVQILGSARTIRRYQSPGKRSYPKLGSSLLSILERYVVQVCPAWNILCLRGSPRAQSRNGRRGSRREDDMKQSSGDLGFVEVRVSSCEQRDYVCGDGDSELDIRQP</sequence>
<keyword evidence="4" id="KW-1185">Reference proteome</keyword>
<organism evidence="3 4">
    <name type="scientific">Pseudoneurospora amorphoporcata</name>
    <dbReference type="NCBI Taxonomy" id="241081"/>
    <lineage>
        <taxon>Eukaryota</taxon>
        <taxon>Fungi</taxon>
        <taxon>Dikarya</taxon>
        <taxon>Ascomycota</taxon>
        <taxon>Pezizomycotina</taxon>
        <taxon>Sordariomycetes</taxon>
        <taxon>Sordariomycetidae</taxon>
        <taxon>Sordariales</taxon>
        <taxon>Sordariaceae</taxon>
        <taxon>Pseudoneurospora</taxon>
    </lineage>
</organism>
<dbReference type="EMBL" id="MU859104">
    <property type="protein sequence ID" value="KAK3953488.1"/>
    <property type="molecule type" value="Genomic_DNA"/>
</dbReference>
<comment type="caution">
    <text evidence="3">The sequence shown here is derived from an EMBL/GenBank/DDBJ whole genome shotgun (WGS) entry which is preliminary data.</text>
</comment>
<keyword evidence="2" id="KW-0732">Signal</keyword>
<evidence type="ECO:0008006" key="5">
    <source>
        <dbReference type="Google" id="ProtNLM"/>
    </source>
</evidence>
<feature type="chain" id="PRO_5043030233" description="Secreted protein" evidence="2">
    <location>
        <begin position="17"/>
        <end position="157"/>
    </location>
</feature>
<feature type="signal peptide" evidence="2">
    <location>
        <begin position="1"/>
        <end position="16"/>
    </location>
</feature>
<protein>
    <recommendedName>
        <fullName evidence="5">Secreted protein</fullName>
    </recommendedName>
</protein>
<dbReference type="Proteomes" id="UP001303222">
    <property type="component" value="Unassembled WGS sequence"/>
</dbReference>
<feature type="region of interest" description="Disordered" evidence="1">
    <location>
        <begin position="105"/>
        <end position="128"/>
    </location>
</feature>
<reference evidence="3" key="1">
    <citation type="journal article" date="2023" name="Mol. Phylogenet. Evol.">
        <title>Genome-scale phylogeny and comparative genomics of the fungal order Sordariales.</title>
        <authorList>
            <person name="Hensen N."/>
            <person name="Bonometti L."/>
            <person name="Westerberg I."/>
            <person name="Brannstrom I.O."/>
            <person name="Guillou S."/>
            <person name="Cros-Aarteil S."/>
            <person name="Calhoun S."/>
            <person name="Haridas S."/>
            <person name="Kuo A."/>
            <person name="Mondo S."/>
            <person name="Pangilinan J."/>
            <person name="Riley R."/>
            <person name="LaButti K."/>
            <person name="Andreopoulos B."/>
            <person name="Lipzen A."/>
            <person name="Chen C."/>
            <person name="Yan M."/>
            <person name="Daum C."/>
            <person name="Ng V."/>
            <person name="Clum A."/>
            <person name="Steindorff A."/>
            <person name="Ohm R.A."/>
            <person name="Martin F."/>
            <person name="Silar P."/>
            <person name="Natvig D.O."/>
            <person name="Lalanne C."/>
            <person name="Gautier V."/>
            <person name="Ament-Velasquez S.L."/>
            <person name="Kruys A."/>
            <person name="Hutchinson M.I."/>
            <person name="Powell A.J."/>
            <person name="Barry K."/>
            <person name="Miller A.N."/>
            <person name="Grigoriev I.V."/>
            <person name="Debuchy R."/>
            <person name="Gladieux P."/>
            <person name="Hiltunen Thoren M."/>
            <person name="Johannesson H."/>
        </authorList>
    </citation>
    <scope>NUCLEOTIDE SEQUENCE</scope>
    <source>
        <strain evidence="3">CBS 626.80</strain>
    </source>
</reference>
<dbReference type="AlphaFoldDB" id="A0AAN6NYI9"/>
<gene>
    <name evidence="3" type="ORF">QBC32DRAFT_117086</name>
</gene>
<proteinExistence type="predicted"/>
<name>A0AAN6NYI9_9PEZI</name>
<evidence type="ECO:0000256" key="2">
    <source>
        <dbReference type="SAM" id="SignalP"/>
    </source>
</evidence>
<evidence type="ECO:0000256" key="1">
    <source>
        <dbReference type="SAM" id="MobiDB-lite"/>
    </source>
</evidence>
<evidence type="ECO:0000313" key="3">
    <source>
        <dbReference type="EMBL" id="KAK3953488.1"/>
    </source>
</evidence>
<evidence type="ECO:0000313" key="4">
    <source>
        <dbReference type="Proteomes" id="UP001303222"/>
    </source>
</evidence>
<reference evidence="3" key="2">
    <citation type="submission" date="2023-06" db="EMBL/GenBank/DDBJ databases">
        <authorList>
            <consortium name="Lawrence Berkeley National Laboratory"/>
            <person name="Mondo S.J."/>
            <person name="Hensen N."/>
            <person name="Bonometti L."/>
            <person name="Westerberg I."/>
            <person name="Brannstrom I.O."/>
            <person name="Guillou S."/>
            <person name="Cros-Aarteil S."/>
            <person name="Calhoun S."/>
            <person name="Haridas S."/>
            <person name="Kuo A."/>
            <person name="Pangilinan J."/>
            <person name="Riley R."/>
            <person name="Labutti K."/>
            <person name="Andreopoulos B."/>
            <person name="Lipzen A."/>
            <person name="Chen C."/>
            <person name="Yanf M."/>
            <person name="Daum C."/>
            <person name="Ng V."/>
            <person name="Clum A."/>
            <person name="Steindorff A."/>
            <person name="Ohm R."/>
            <person name="Martin F."/>
            <person name="Silar P."/>
            <person name="Natvig D."/>
            <person name="Lalanne C."/>
            <person name="Gautier V."/>
            <person name="Ament-Velasquez S.L."/>
            <person name="Kruys A."/>
            <person name="Hutchinson M.I."/>
            <person name="Powell A.J."/>
            <person name="Barry K."/>
            <person name="Miller A.N."/>
            <person name="Grigoriev I.V."/>
            <person name="Debuchy R."/>
            <person name="Gladieux P."/>
            <person name="Thoren M.H."/>
            <person name="Johannesson H."/>
        </authorList>
    </citation>
    <scope>NUCLEOTIDE SEQUENCE</scope>
    <source>
        <strain evidence="3">CBS 626.80</strain>
    </source>
</reference>
<accession>A0AAN6NYI9</accession>